<reference evidence="2" key="1">
    <citation type="submission" date="2007-04" db="EMBL/GenBank/DDBJ databases">
        <title>Complete sequence of plasmid pRSPA03 of Rhodobacter sphaeroides ATCC 17025.</title>
        <authorList>
            <consortium name="US DOE Joint Genome Institute"/>
            <person name="Copeland A."/>
            <person name="Lucas S."/>
            <person name="Lapidus A."/>
            <person name="Barry K."/>
            <person name="Detter J.C."/>
            <person name="Glavina del Rio T."/>
            <person name="Hammon N."/>
            <person name="Israni S."/>
            <person name="Dalin E."/>
            <person name="Tice H."/>
            <person name="Pitluck S."/>
            <person name="Chertkov O."/>
            <person name="Brettin T."/>
            <person name="Bruce D."/>
            <person name="Han C."/>
            <person name="Schmutz J."/>
            <person name="Larimer F."/>
            <person name="Land M."/>
            <person name="Hauser L."/>
            <person name="Kyrpides N."/>
            <person name="Kim E."/>
            <person name="Richardson P."/>
            <person name="Mackenzie C."/>
            <person name="Choudhary M."/>
            <person name="Donohue T.J."/>
            <person name="Kaplan S."/>
        </authorList>
    </citation>
    <scope>NUCLEOTIDE SEQUENCE [LARGE SCALE GENOMIC DNA]</scope>
    <source>
        <strain evidence="2">ATCC 17025</strain>
        <plasmid evidence="2">pRSPA03</plasmid>
    </source>
</reference>
<dbReference type="BioCyc" id="RSPH349102:G1G8M-4413-MONOMER"/>
<gene>
    <name evidence="2" type="ordered locus">Rsph17025_4276</name>
</gene>
<geneLocation type="plasmid" evidence="2">
    <name>pRSPA03</name>
</geneLocation>
<proteinExistence type="predicted"/>
<evidence type="ECO:0000313" key="2">
    <source>
        <dbReference type="EMBL" id="ABP73123.1"/>
    </source>
</evidence>
<dbReference type="EMBL" id="CP000664">
    <property type="protein sequence ID" value="ABP73123.1"/>
    <property type="molecule type" value="Genomic_DNA"/>
</dbReference>
<feature type="region of interest" description="Disordered" evidence="1">
    <location>
        <begin position="1"/>
        <end position="74"/>
    </location>
</feature>
<dbReference type="AlphaFoldDB" id="A4X0F9"/>
<name>A4X0F9_CERS5</name>
<accession>A4X0F9</accession>
<sequence>MGGPGGWLATAGAREIPDTRHAPARPALRQAPFGQPASADQRGRNIPARRGAGPMRDAPRARRRRDFGRGWHDGSLRTMSAWQIRIWEDDSAPGRGVSE</sequence>
<keyword evidence="2" id="KW-0614">Plasmid</keyword>
<dbReference type="KEGG" id="rsq:Rsph17025_4276"/>
<dbReference type="HOGENOM" id="CLU_2318305_0_0_5"/>
<protein>
    <submittedName>
        <fullName evidence="2">Uncharacterized protein</fullName>
    </submittedName>
</protein>
<organism evidence="2">
    <name type="scientific">Cereibacter sphaeroides (strain ATCC 17025 / ATH 2.4.3)</name>
    <name type="common">Rhodobacter sphaeroides</name>
    <dbReference type="NCBI Taxonomy" id="349102"/>
    <lineage>
        <taxon>Bacteria</taxon>
        <taxon>Pseudomonadati</taxon>
        <taxon>Pseudomonadota</taxon>
        <taxon>Alphaproteobacteria</taxon>
        <taxon>Rhodobacterales</taxon>
        <taxon>Paracoccaceae</taxon>
        <taxon>Cereibacter</taxon>
    </lineage>
</organism>
<evidence type="ECO:0000256" key="1">
    <source>
        <dbReference type="SAM" id="MobiDB-lite"/>
    </source>
</evidence>